<name>A0A1F6PB79_9BACT</name>
<organism evidence="1 2">
    <name type="scientific">Candidatus Magasanikbacteria bacterium RIFOXYD1_FULL_40_23</name>
    <dbReference type="NCBI Taxonomy" id="1798705"/>
    <lineage>
        <taxon>Bacteria</taxon>
        <taxon>Candidatus Magasanikiibacteriota</taxon>
    </lineage>
</organism>
<dbReference type="EMBL" id="MFRA01000001">
    <property type="protein sequence ID" value="OGH93214.1"/>
    <property type="molecule type" value="Genomic_DNA"/>
</dbReference>
<dbReference type="Proteomes" id="UP000176634">
    <property type="component" value="Unassembled WGS sequence"/>
</dbReference>
<gene>
    <name evidence="1" type="ORF">A2563_01245</name>
</gene>
<reference evidence="1 2" key="1">
    <citation type="journal article" date="2016" name="Nat. Commun.">
        <title>Thousands of microbial genomes shed light on interconnected biogeochemical processes in an aquifer system.</title>
        <authorList>
            <person name="Anantharaman K."/>
            <person name="Brown C.T."/>
            <person name="Hug L.A."/>
            <person name="Sharon I."/>
            <person name="Castelle C.J."/>
            <person name="Probst A.J."/>
            <person name="Thomas B.C."/>
            <person name="Singh A."/>
            <person name="Wilkins M.J."/>
            <person name="Karaoz U."/>
            <person name="Brodie E.L."/>
            <person name="Williams K.H."/>
            <person name="Hubbard S.S."/>
            <person name="Banfield J.F."/>
        </authorList>
    </citation>
    <scope>NUCLEOTIDE SEQUENCE [LARGE SCALE GENOMIC DNA]</scope>
</reference>
<comment type="caution">
    <text evidence="1">The sequence shown here is derived from an EMBL/GenBank/DDBJ whole genome shotgun (WGS) entry which is preliminary data.</text>
</comment>
<protein>
    <submittedName>
        <fullName evidence="1">Uncharacterized protein</fullName>
    </submittedName>
</protein>
<dbReference type="STRING" id="1798705.A2563_01245"/>
<proteinExistence type="predicted"/>
<evidence type="ECO:0000313" key="1">
    <source>
        <dbReference type="EMBL" id="OGH93214.1"/>
    </source>
</evidence>
<accession>A0A1F6PB79</accession>
<evidence type="ECO:0000313" key="2">
    <source>
        <dbReference type="Proteomes" id="UP000176634"/>
    </source>
</evidence>
<dbReference type="AlphaFoldDB" id="A0A1F6PB79"/>
<sequence length="83" mass="9187">MPGEKPTEQQEFFSRGRAAEILGKVAEYGESGHWPNDISPYDIGRALGRLMPNNGAPNEYNLAELIRGMQGVPSQRLELVDSE</sequence>